<name>A0AAE4YVK8_9HYPH</name>
<keyword evidence="3" id="KW-1185">Reference proteome</keyword>
<evidence type="ECO:0000313" key="3">
    <source>
        <dbReference type="Proteomes" id="UP000291659"/>
    </source>
</evidence>
<proteinExistence type="predicted"/>
<sequence length="62" mass="6478">MSTPDLDQQMPLLAPAGPMPAGALCPILQCALESAFCLQQLAIEIDCHAGTGARSIQLLLKT</sequence>
<comment type="caution">
    <text evidence="1">The sequence shown here is derived from an EMBL/GenBank/DDBJ whole genome shotgun (WGS) entry which is preliminary data.</text>
</comment>
<dbReference type="RefSeq" id="WP_130655444.1">
    <property type="nucleotide sequence ID" value="NZ_SIKY01000003.1"/>
</dbReference>
<dbReference type="EMBL" id="SIOX01000009">
    <property type="protein sequence ID" value="TAX66496.1"/>
    <property type="molecule type" value="Genomic_DNA"/>
</dbReference>
<reference evidence="1 4" key="2">
    <citation type="submission" date="2019-12" db="EMBL/GenBank/DDBJ databases">
        <title>Rhizobium genotypes associated with high levels of biological nitrogen fixation by grain legumes in a temperate-maritime cropping system.</title>
        <authorList>
            <person name="Maluk M."/>
            <person name="Francesc Ferrando Molina F."/>
            <person name="Lopez Del Egido L."/>
            <person name="Lafos M."/>
            <person name="Langarica-Fuentes A."/>
            <person name="Gebre Yohannes G."/>
            <person name="Young M.W."/>
            <person name="Martin P."/>
            <person name="Gantlett R."/>
            <person name="Kenicer G."/>
            <person name="Hawes C."/>
            <person name="Begg G.S."/>
            <person name="Quilliam R.S."/>
            <person name="Squire G.R."/>
            <person name="Poole P.S."/>
            <person name="Young P.W."/>
            <person name="Iannetta P.M."/>
            <person name="James E.K."/>
        </authorList>
    </citation>
    <scope>NUCLEOTIDE SEQUENCE [LARGE SCALE GENOMIC DNA]</scope>
    <source>
        <strain evidence="1 4">JHI985</strain>
    </source>
</reference>
<evidence type="ECO:0000313" key="2">
    <source>
        <dbReference type="EMBL" id="TAX66496.1"/>
    </source>
</evidence>
<evidence type="ECO:0000313" key="4">
    <source>
        <dbReference type="Proteomes" id="UP000661163"/>
    </source>
</evidence>
<dbReference type="Proteomes" id="UP000291659">
    <property type="component" value="Unassembled WGS sequence"/>
</dbReference>
<protein>
    <submittedName>
        <fullName evidence="1">Uncharacterized protein</fullName>
    </submittedName>
</protein>
<evidence type="ECO:0000313" key="1">
    <source>
        <dbReference type="EMBL" id="NEI51469.1"/>
    </source>
</evidence>
<gene>
    <name evidence="2" type="ORF">ELH98_31985</name>
    <name evidence="1" type="ORF">GR217_27815</name>
</gene>
<organism evidence="1 4">
    <name type="scientific">Rhizobium ruizarguesonis</name>
    <dbReference type="NCBI Taxonomy" id="2081791"/>
    <lineage>
        <taxon>Bacteria</taxon>
        <taxon>Pseudomonadati</taxon>
        <taxon>Pseudomonadota</taxon>
        <taxon>Alphaproteobacteria</taxon>
        <taxon>Hyphomicrobiales</taxon>
        <taxon>Rhizobiaceae</taxon>
        <taxon>Rhizobium/Agrobacterium group</taxon>
        <taxon>Rhizobium</taxon>
    </lineage>
</organism>
<dbReference type="EMBL" id="WUFC01000028">
    <property type="protein sequence ID" value="NEI51469.1"/>
    <property type="molecule type" value="Genomic_DNA"/>
</dbReference>
<accession>A0AAE4YVK8</accession>
<dbReference type="AlphaFoldDB" id="A0AAE4YVK8"/>
<dbReference type="Proteomes" id="UP000661163">
    <property type="component" value="Unassembled WGS sequence"/>
</dbReference>
<reference evidence="2 3" key="1">
    <citation type="submission" date="2019-02" db="EMBL/GenBank/DDBJ databases">
        <title>The genomic architecture of introgression among sibling species of bacteria.</title>
        <authorList>
            <person name="Cavassim M.I.A."/>
            <person name="Moeskjaer S."/>
            <person name="Moslemi C."/>
            <person name="Fields B."/>
            <person name="Bachmann A."/>
            <person name="Vilhjalmsson B."/>
            <person name="Schierup M.H."/>
            <person name="Young J.P.W."/>
            <person name="Andersen S.U."/>
        </authorList>
    </citation>
    <scope>NUCLEOTIDE SEQUENCE [LARGE SCALE GENOMIC DNA]</scope>
    <source>
        <strain evidence="2 3">SM141A</strain>
    </source>
</reference>